<dbReference type="Gene3D" id="1.20.120.160">
    <property type="entry name" value="HPT domain"/>
    <property type="match status" value="1"/>
</dbReference>
<dbReference type="AlphaFoldDB" id="A0A1W1C6A5"/>
<dbReference type="CDD" id="cd17546">
    <property type="entry name" value="REC_hyHK_CKI1_RcsC-like"/>
    <property type="match status" value="1"/>
</dbReference>
<evidence type="ECO:0000259" key="12">
    <source>
        <dbReference type="PROSITE" id="PS50110"/>
    </source>
</evidence>
<gene>
    <name evidence="13" type="ORF">MNB_SV-6-953</name>
</gene>
<evidence type="ECO:0000256" key="10">
    <source>
        <dbReference type="SAM" id="Phobius"/>
    </source>
</evidence>
<dbReference type="SUPFAM" id="SSF47226">
    <property type="entry name" value="Histidine-containing phosphotransfer domain, HPT domain"/>
    <property type="match status" value="1"/>
</dbReference>
<dbReference type="InterPro" id="IPR005467">
    <property type="entry name" value="His_kinase_dom"/>
</dbReference>
<dbReference type="GO" id="GO:0005886">
    <property type="term" value="C:plasma membrane"/>
    <property type="evidence" value="ECO:0007669"/>
    <property type="project" value="UniProtKB-SubCell"/>
</dbReference>
<keyword evidence="2" id="KW-1003">Cell membrane</keyword>
<dbReference type="Gene3D" id="3.30.565.10">
    <property type="entry name" value="Histidine kinase-like ATPase, C-terminal domain"/>
    <property type="match status" value="1"/>
</dbReference>
<dbReference type="InterPro" id="IPR011006">
    <property type="entry name" value="CheY-like_superfamily"/>
</dbReference>
<dbReference type="GO" id="GO:0005524">
    <property type="term" value="F:ATP binding"/>
    <property type="evidence" value="ECO:0007669"/>
    <property type="project" value="UniProtKB-KW"/>
</dbReference>
<feature type="transmembrane region" description="Helical" evidence="10">
    <location>
        <begin position="133"/>
        <end position="156"/>
    </location>
</feature>
<dbReference type="GO" id="GO:0016772">
    <property type="term" value="F:transferase activity, transferring phosphorus-containing groups"/>
    <property type="evidence" value="ECO:0007669"/>
    <property type="project" value="InterPro"/>
</dbReference>
<feature type="domain" description="Histidine kinase" evidence="11">
    <location>
        <begin position="212"/>
        <end position="383"/>
    </location>
</feature>
<reference evidence="13" key="1">
    <citation type="submission" date="2016-10" db="EMBL/GenBank/DDBJ databases">
        <authorList>
            <person name="de Groot N.N."/>
        </authorList>
    </citation>
    <scope>NUCLEOTIDE SEQUENCE</scope>
</reference>
<keyword evidence="3" id="KW-0597">Phosphoprotein</keyword>
<dbReference type="Pfam" id="PF02518">
    <property type="entry name" value="HATPase_c"/>
    <property type="match status" value="1"/>
</dbReference>
<evidence type="ECO:0000313" key="13">
    <source>
        <dbReference type="EMBL" id="SFV61277.1"/>
    </source>
</evidence>
<dbReference type="Gene3D" id="3.40.50.2300">
    <property type="match status" value="2"/>
</dbReference>
<dbReference type="GO" id="GO:0000160">
    <property type="term" value="P:phosphorelay signal transduction system"/>
    <property type="evidence" value="ECO:0007669"/>
    <property type="project" value="UniProtKB-KW"/>
</dbReference>
<evidence type="ECO:0000259" key="11">
    <source>
        <dbReference type="PROSITE" id="PS50109"/>
    </source>
</evidence>
<dbReference type="InterPro" id="IPR036641">
    <property type="entry name" value="HPT_dom_sf"/>
</dbReference>
<dbReference type="EMBL" id="FPHC01000064">
    <property type="protein sequence ID" value="SFV61277.1"/>
    <property type="molecule type" value="Genomic_DNA"/>
</dbReference>
<dbReference type="PROSITE" id="PS50110">
    <property type="entry name" value="RESPONSE_REGULATORY"/>
    <property type="match status" value="2"/>
</dbReference>
<evidence type="ECO:0000256" key="1">
    <source>
        <dbReference type="ARBA" id="ARBA00004651"/>
    </source>
</evidence>
<proteinExistence type="predicted"/>
<dbReference type="InterPro" id="IPR001789">
    <property type="entry name" value="Sig_transdc_resp-reg_receiver"/>
</dbReference>
<dbReference type="SUPFAM" id="SSF55874">
    <property type="entry name" value="ATPase domain of HSP90 chaperone/DNA topoisomerase II/histidine kinase"/>
    <property type="match status" value="1"/>
</dbReference>
<dbReference type="PRINTS" id="PR00344">
    <property type="entry name" value="BCTRLSENSOR"/>
</dbReference>
<dbReference type="SMART" id="SM00387">
    <property type="entry name" value="HATPase_c"/>
    <property type="match status" value="1"/>
</dbReference>
<feature type="domain" description="Response regulatory" evidence="12">
    <location>
        <begin position="559"/>
        <end position="677"/>
    </location>
</feature>
<comment type="subcellular location">
    <subcellularLocation>
        <location evidence="1">Cell membrane</location>
        <topology evidence="1">Multi-pass membrane protein</topology>
    </subcellularLocation>
</comment>
<dbReference type="PANTHER" id="PTHR45339">
    <property type="entry name" value="HYBRID SIGNAL TRANSDUCTION HISTIDINE KINASE J"/>
    <property type="match status" value="1"/>
</dbReference>
<sequence>MKLNFKYLISILLFLSIATSVEGSTQAIILAQADNEVIAKKQKDKYANIVATDKTLSRLQHRENFTANIDKVDSKYIVRVDSFKSGETLATTYLTLKEYFPNAFVMENIEKNDKVVTDKIVTKEVIVESEDRLSWIAIFSLAIVGILSLFVSSLQIRKIDNRYTKMQEKQHTLELFLTQMGENIYSLTKEVIEDGEDGDSSEVKLKLNSVKNKLFDETRMMIYFLRLKSKKIKIIQEKFNLNTMLSNILGTLSSNFSNSKTELIFDIDHDVPKIISSDLLHLSEILIELLQNAMQNTIEGQVKLDIKLSGKDKLSFRISDTGVGISGEDLEHLFIPTYTDDGEYKGVGLYVSSELANMMGGELVVEKSNSQGTTISCIVPFVDPNSEEKRKYRLPDITYVKKSVLLCENNKDAAKAIKKMLGYFKYDVDIVASQKLISKVVDISKYDMIMGDIVNLDPIDTGIIQVIRKEKPLKVVNISSAFSTESFHPHDYIDEWLKKPLSQERLCDLIIVLFDETGKQSVNAKAKNRVENTKIIHPKDMKRLSNIKTENFKIFNGTKVLVVEDSFIDQKLFQNILERGGIKVVLANNGEEALEKLYQKDQNIDLVLMDISMPVMDGYEAIKRIREDDKFINLPIVAATSMTLDSDIEKMFRVGANAYIGKPLNISYLYAALNHFLGVENSTDEENSNRKEKVIQDIQGLDFKQGIKNANGSEELYLEVLNEFVLAYGDSNNTIRRMVEENRYQQAKRLCLDMKGLTSAIGAYEMFDIVDSMYKQYLYNNVHLIPKFVETYDDGLVKLMKAIEDYRKM</sequence>
<keyword evidence="6" id="KW-0067">ATP-binding</keyword>
<dbReference type="InterPro" id="IPR004358">
    <property type="entry name" value="Sig_transdc_His_kin-like_C"/>
</dbReference>
<evidence type="ECO:0000256" key="4">
    <source>
        <dbReference type="ARBA" id="ARBA00022692"/>
    </source>
</evidence>
<evidence type="ECO:0000256" key="5">
    <source>
        <dbReference type="ARBA" id="ARBA00022741"/>
    </source>
</evidence>
<name>A0A1W1C6A5_9ZZZZ</name>
<dbReference type="SMART" id="SM00448">
    <property type="entry name" value="REC"/>
    <property type="match status" value="1"/>
</dbReference>
<evidence type="ECO:0000256" key="8">
    <source>
        <dbReference type="ARBA" id="ARBA00023012"/>
    </source>
</evidence>
<dbReference type="PROSITE" id="PS50109">
    <property type="entry name" value="HIS_KIN"/>
    <property type="match status" value="1"/>
</dbReference>
<evidence type="ECO:0000256" key="3">
    <source>
        <dbReference type="ARBA" id="ARBA00022553"/>
    </source>
</evidence>
<dbReference type="SUPFAM" id="SSF52172">
    <property type="entry name" value="CheY-like"/>
    <property type="match status" value="2"/>
</dbReference>
<keyword evidence="7 10" id="KW-1133">Transmembrane helix</keyword>
<dbReference type="Pfam" id="PF00072">
    <property type="entry name" value="Response_reg"/>
    <property type="match status" value="1"/>
</dbReference>
<dbReference type="InterPro" id="IPR003594">
    <property type="entry name" value="HATPase_dom"/>
</dbReference>
<evidence type="ECO:0000256" key="9">
    <source>
        <dbReference type="ARBA" id="ARBA00023136"/>
    </source>
</evidence>
<evidence type="ECO:0000256" key="7">
    <source>
        <dbReference type="ARBA" id="ARBA00022989"/>
    </source>
</evidence>
<dbReference type="PANTHER" id="PTHR45339:SF1">
    <property type="entry name" value="HYBRID SIGNAL TRANSDUCTION HISTIDINE KINASE J"/>
    <property type="match status" value="1"/>
</dbReference>
<protein>
    <submittedName>
        <fullName evidence="13">Two-component hybrid sensor and regulator</fullName>
    </submittedName>
</protein>
<evidence type="ECO:0000256" key="2">
    <source>
        <dbReference type="ARBA" id="ARBA00022475"/>
    </source>
</evidence>
<organism evidence="13">
    <name type="scientific">hydrothermal vent metagenome</name>
    <dbReference type="NCBI Taxonomy" id="652676"/>
    <lineage>
        <taxon>unclassified sequences</taxon>
        <taxon>metagenomes</taxon>
        <taxon>ecological metagenomes</taxon>
    </lineage>
</organism>
<keyword evidence="9 10" id="KW-0472">Membrane</keyword>
<accession>A0A1W1C6A5</accession>
<evidence type="ECO:0000256" key="6">
    <source>
        <dbReference type="ARBA" id="ARBA00022840"/>
    </source>
</evidence>
<feature type="domain" description="Response regulatory" evidence="12">
    <location>
        <begin position="403"/>
        <end position="514"/>
    </location>
</feature>
<keyword evidence="5" id="KW-0547">Nucleotide-binding</keyword>
<keyword evidence="4 10" id="KW-0812">Transmembrane</keyword>
<keyword evidence="8" id="KW-0902">Two-component regulatory system</keyword>
<dbReference type="InterPro" id="IPR036890">
    <property type="entry name" value="HATPase_C_sf"/>
</dbReference>